<keyword evidence="1" id="KW-0472">Membrane</keyword>
<sequence length="82" mass="9796">MNRKEFIVIFLFMFAFLSLAVNWSVMRSKMYDYNTSEVMKKIERSNFPLDVKIPTKVPFEEMSMLESGATDHQLRVRLLNKR</sequence>
<dbReference type="KEGG" id="bcoh:BC6307_08620"/>
<reference evidence="2 3" key="1">
    <citation type="submission" date="2016-12" db="EMBL/GenBank/DDBJ databases">
        <title>The whole genome sequencing and assembly of Bacillus cohnii DSM 6307T strain.</title>
        <authorList>
            <person name="Lee Y.-J."/>
            <person name="Yi H."/>
            <person name="Bahn Y.-S."/>
            <person name="Kim J.F."/>
            <person name="Lee D.-W."/>
        </authorList>
    </citation>
    <scope>NUCLEOTIDE SEQUENCE [LARGE SCALE GENOMIC DNA]</scope>
    <source>
        <strain evidence="2 3">DSM 6307</strain>
    </source>
</reference>
<proteinExistence type="predicted"/>
<dbReference type="EMBL" id="CP018866">
    <property type="protein sequence ID" value="AST91335.1"/>
    <property type="molecule type" value="Genomic_DNA"/>
</dbReference>
<organism evidence="2 3">
    <name type="scientific">Sutcliffiella cohnii</name>
    <dbReference type="NCBI Taxonomy" id="33932"/>
    <lineage>
        <taxon>Bacteria</taxon>
        <taxon>Bacillati</taxon>
        <taxon>Bacillota</taxon>
        <taxon>Bacilli</taxon>
        <taxon>Bacillales</taxon>
        <taxon>Bacillaceae</taxon>
        <taxon>Sutcliffiella</taxon>
    </lineage>
</organism>
<keyword evidence="1" id="KW-0812">Transmembrane</keyword>
<protein>
    <submittedName>
        <fullName evidence="2">Uncharacterized protein</fullName>
    </submittedName>
</protein>
<name>A0A223KP91_9BACI</name>
<keyword evidence="3" id="KW-1185">Reference proteome</keyword>
<feature type="transmembrane region" description="Helical" evidence="1">
    <location>
        <begin position="6"/>
        <end position="25"/>
    </location>
</feature>
<gene>
    <name evidence="2" type="ORF">BC6307_08620</name>
</gene>
<keyword evidence="1" id="KW-1133">Transmembrane helix</keyword>
<dbReference type="STRING" id="1314751.GCA_001591425_00562"/>
<evidence type="ECO:0000256" key="1">
    <source>
        <dbReference type="SAM" id="Phobius"/>
    </source>
</evidence>
<evidence type="ECO:0000313" key="2">
    <source>
        <dbReference type="EMBL" id="AST91335.1"/>
    </source>
</evidence>
<dbReference type="Proteomes" id="UP000215224">
    <property type="component" value="Chromosome"/>
</dbReference>
<evidence type="ECO:0000313" key="3">
    <source>
        <dbReference type="Proteomes" id="UP000215224"/>
    </source>
</evidence>
<dbReference type="RefSeq" id="WP_066411802.1">
    <property type="nucleotide sequence ID" value="NZ_CP018866.1"/>
</dbReference>
<accession>A0A223KP91</accession>
<dbReference type="AlphaFoldDB" id="A0A223KP91"/>